<dbReference type="EMBL" id="UFTT01000002">
    <property type="protein sequence ID" value="SUV66304.1"/>
    <property type="molecule type" value="Genomic_DNA"/>
</dbReference>
<feature type="domain" description="LysM" evidence="2">
    <location>
        <begin position="49"/>
        <end position="93"/>
    </location>
</feature>
<dbReference type="InterPro" id="IPR050570">
    <property type="entry name" value="Cell_wall_metabolism_enzyme"/>
</dbReference>
<accession>A0A381A5P2</accession>
<dbReference type="AlphaFoldDB" id="A0A381A5P2"/>
<dbReference type="OMA" id="IMIKHGE"/>
<dbReference type="PANTHER" id="PTHR21666:SF270">
    <property type="entry name" value="MUREIN HYDROLASE ACTIVATOR ENVC"/>
    <property type="match status" value="1"/>
</dbReference>
<dbReference type="InterPro" id="IPR018392">
    <property type="entry name" value="LysM"/>
</dbReference>
<keyword evidence="3" id="KW-0378">Hydrolase</keyword>
<dbReference type="InterPro" id="IPR036779">
    <property type="entry name" value="LysM_dom_sf"/>
</dbReference>
<dbReference type="InterPro" id="IPR016047">
    <property type="entry name" value="M23ase_b-sheet_dom"/>
</dbReference>
<proteinExistence type="predicted"/>
<evidence type="ECO:0000313" key="4">
    <source>
        <dbReference type="Proteomes" id="UP000255014"/>
    </source>
</evidence>
<dbReference type="SMART" id="SM00257">
    <property type="entry name" value="LysM"/>
    <property type="match status" value="1"/>
</dbReference>
<gene>
    <name evidence="3" type="primary">nlpD_2</name>
    <name evidence="3" type="ORF">NCTC10911_03354</name>
</gene>
<dbReference type="InterPro" id="IPR011055">
    <property type="entry name" value="Dup_hybrid_motif"/>
</dbReference>
<dbReference type="CDD" id="cd12797">
    <property type="entry name" value="M23_peptidase"/>
    <property type="match status" value="1"/>
</dbReference>
<name>A0A381A5P2_BORPT</name>
<dbReference type="RefSeq" id="WP_010931199.1">
    <property type="nucleotide sequence ID" value="NZ_CFXC01000021.1"/>
</dbReference>
<dbReference type="Gene3D" id="3.10.350.10">
    <property type="entry name" value="LysM domain"/>
    <property type="match status" value="1"/>
</dbReference>
<dbReference type="Proteomes" id="UP000255014">
    <property type="component" value="Unassembled WGS sequence"/>
</dbReference>
<organism evidence="3 4">
    <name type="scientific">Bordetella pertussis</name>
    <dbReference type="NCBI Taxonomy" id="520"/>
    <lineage>
        <taxon>Bacteria</taxon>
        <taxon>Pseudomonadati</taxon>
        <taxon>Pseudomonadota</taxon>
        <taxon>Betaproteobacteria</taxon>
        <taxon>Burkholderiales</taxon>
        <taxon>Alcaligenaceae</taxon>
        <taxon>Bordetella</taxon>
    </lineage>
</organism>
<dbReference type="PANTHER" id="PTHR21666">
    <property type="entry name" value="PEPTIDASE-RELATED"/>
    <property type="match status" value="1"/>
</dbReference>
<sequence>MPRIACSRQPSEPSAAGGRLWRPLRALLAALALALLAACGSTSGGSGGAFYRVQSGDTLHSIARKHGQSVGDLVRWNKLANANRIEKGQLLRVKPPGTGGSASPPPRAASGKSAGGAPAKPAAPIRGITLIWPADGKVTRQFNGSSVLGITIANSAGASVVAAAGGTVAYASNGLRGYGNLVIVRHDGSFLTIYAHNRKLLVKQGQRVSQGQRIAEMGDTDSSQVNLYFELRRDGKAVNPAGALPRR</sequence>
<protein>
    <submittedName>
        <fullName evidence="3">Murein hydrolase activator NlpD</fullName>
    </submittedName>
</protein>
<dbReference type="CDD" id="cd00118">
    <property type="entry name" value="LysM"/>
    <property type="match status" value="1"/>
</dbReference>
<dbReference type="PROSITE" id="PS51782">
    <property type="entry name" value="LYSM"/>
    <property type="match status" value="1"/>
</dbReference>
<evidence type="ECO:0000259" key="2">
    <source>
        <dbReference type="PROSITE" id="PS51782"/>
    </source>
</evidence>
<dbReference type="Gene3D" id="2.70.70.10">
    <property type="entry name" value="Glucose Permease (Domain IIA)"/>
    <property type="match status" value="1"/>
</dbReference>
<evidence type="ECO:0000313" key="3">
    <source>
        <dbReference type="EMBL" id="SUV66304.1"/>
    </source>
</evidence>
<dbReference type="Pfam" id="PF01476">
    <property type="entry name" value="LysM"/>
    <property type="match status" value="1"/>
</dbReference>
<feature type="compositionally biased region" description="Low complexity" evidence="1">
    <location>
        <begin position="108"/>
        <end position="121"/>
    </location>
</feature>
<dbReference type="SUPFAM" id="SSF51261">
    <property type="entry name" value="Duplicated hybrid motif"/>
    <property type="match status" value="1"/>
</dbReference>
<feature type="region of interest" description="Disordered" evidence="1">
    <location>
        <begin position="88"/>
        <end position="121"/>
    </location>
</feature>
<dbReference type="GO" id="GO:0004222">
    <property type="term" value="F:metalloendopeptidase activity"/>
    <property type="evidence" value="ECO:0007669"/>
    <property type="project" value="TreeGrafter"/>
</dbReference>
<evidence type="ECO:0000256" key="1">
    <source>
        <dbReference type="SAM" id="MobiDB-lite"/>
    </source>
</evidence>
<dbReference type="Pfam" id="PF01551">
    <property type="entry name" value="Peptidase_M23"/>
    <property type="match status" value="1"/>
</dbReference>
<reference evidence="3 4" key="1">
    <citation type="submission" date="2018-06" db="EMBL/GenBank/DDBJ databases">
        <authorList>
            <consortium name="Pathogen Informatics"/>
            <person name="Doyle S."/>
        </authorList>
    </citation>
    <scope>NUCLEOTIDE SEQUENCE [LARGE SCALE GENOMIC DNA]</scope>
    <source>
        <strain evidence="3 4">NCTC10911</strain>
    </source>
</reference>